<feature type="compositionally biased region" description="Basic and acidic residues" evidence="2">
    <location>
        <begin position="975"/>
        <end position="984"/>
    </location>
</feature>
<feature type="region of interest" description="Disordered" evidence="2">
    <location>
        <begin position="310"/>
        <end position="482"/>
    </location>
</feature>
<feature type="compositionally biased region" description="Basic and acidic residues" evidence="2">
    <location>
        <begin position="566"/>
        <end position="594"/>
    </location>
</feature>
<feature type="region of interest" description="Disordered" evidence="2">
    <location>
        <begin position="975"/>
        <end position="999"/>
    </location>
</feature>
<evidence type="ECO:0000256" key="1">
    <source>
        <dbReference type="SAM" id="Coils"/>
    </source>
</evidence>
<evidence type="ECO:0000313" key="4">
    <source>
        <dbReference type="Proteomes" id="UP000275078"/>
    </source>
</evidence>
<keyword evidence="1" id="KW-0175">Coiled coil</keyword>
<dbReference type="Proteomes" id="UP000275078">
    <property type="component" value="Unassembled WGS sequence"/>
</dbReference>
<feature type="compositionally biased region" description="Low complexity" evidence="2">
    <location>
        <begin position="426"/>
        <end position="453"/>
    </location>
</feature>
<feature type="compositionally biased region" description="Basic and acidic residues" evidence="2">
    <location>
        <begin position="270"/>
        <end position="279"/>
    </location>
</feature>
<feature type="region of interest" description="Disordered" evidence="2">
    <location>
        <begin position="793"/>
        <end position="820"/>
    </location>
</feature>
<reference evidence="3 4" key="1">
    <citation type="journal article" date="2018" name="Nat. Ecol. Evol.">
        <title>Pezizomycetes genomes reveal the molecular basis of ectomycorrhizal truffle lifestyle.</title>
        <authorList>
            <person name="Murat C."/>
            <person name="Payen T."/>
            <person name="Noel B."/>
            <person name="Kuo A."/>
            <person name="Morin E."/>
            <person name="Chen J."/>
            <person name="Kohler A."/>
            <person name="Krizsan K."/>
            <person name="Balestrini R."/>
            <person name="Da Silva C."/>
            <person name="Montanini B."/>
            <person name="Hainaut M."/>
            <person name="Levati E."/>
            <person name="Barry K.W."/>
            <person name="Belfiori B."/>
            <person name="Cichocki N."/>
            <person name="Clum A."/>
            <person name="Dockter R.B."/>
            <person name="Fauchery L."/>
            <person name="Guy J."/>
            <person name="Iotti M."/>
            <person name="Le Tacon F."/>
            <person name="Lindquist E.A."/>
            <person name="Lipzen A."/>
            <person name="Malagnac F."/>
            <person name="Mello A."/>
            <person name="Molinier V."/>
            <person name="Miyauchi S."/>
            <person name="Poulain J."/>
            <person name="Riccioni C."/>
            <person name="Rubini A."/>
            <person name="Sitrit Y."/>
            <person name="Splivallo R."/>
            <person name="Traeger S."/>
            <person name="Wang M."/>
            <person name="Zifcakova L."/>
            <person name="Wipf D."/>
            <person name="Zambonelli A."/>
            <person name="Paolocci F."/>
            <person name="Nowrousian M."/>
            <person name="Ottonello S."/>
            <person name="Baldrian P."/>
            <person name="Spatafora J.W."/>
            <person name="Henrissat B."/>
            <person name="Nagy L.G."/>
            <person name="Aury J.M."/>
            <person name="Wincker P."/>
            <person name="Grigoriev I.V."/>
            <person name="Bonfante P."/>
            <person name="Martin F.M."/>
        </authorList>
    </citation>
    <scope>NUCLEOTIDE SEQUENCE [LARGE SCALE GENOMIC DNA]</scope>
    <source>
        <strain evidence="3 4">RN42</strain>
    </source>
</reference>
<organism evidence="3 4">
    <name type="scientific">Ascobolus immersus RN42</name>
    <dbReference type="NCBI Taxonomy" id="1160509"/>
    <lineage>
        <taxon>Eukaryota</taxon>
        <taxon>Fungi</taxon>
        <taxon>Dikarya</taxon>
        <taxon>Ascomycota</taxon>
        <taxon>Pezizomycotina</taxon>
        <taxon>Pezizomycetes</taxon>
        <taxon>Pezizales</taxon>
        <taxon>Ascobolaceae</taxon>
        <taxon>Ascobolus</taxon>
    </lineage>
</organism>
<feature type="region of interest" description="Disordered" evidence="2">
    <location>
        <begin position="185"/>
        <end position="205"/>
    </location>
</feature>
<protein>
    <submittedName>
        <fullName evidence="3">Uncharacterized protein</fullName>
    </submittedName>
</protein>
<feature type="region of interest" description="Disordered" evidence="2">
    <location>
        <begin position="566"/>
        <end position="600"/>
    </location>
</feature>
<accession>A0A3N4HY48</accession>
<evidence type="ECO:0000256" key="2">
    <source>
        <dbReference type="SAM" id="MobiDB-lite"/>
    </source>
</evidence>
<dbReference type="AlphaFoldDB" id="A0A3N4HY48"/>
<feature type="compositionally biased region" description="Basic and acidic residues" evidence="2">
    <location>
        <begin position="340"/>
        <end position="362"/>
    </location>
</feature>
<feature type="compositionally biased region" description="Polar residues" evidence="2">
    <location>
        <begin position="370"/>
        <end position="383"/>
    </location>
</feature>
<sequence length="1059" mass="121932">MPFTHAADAETALEPRYDLVFVCFKMPDWGRDNFGKSRRSALAHVISVYFLVALVNNSGPSFLALGSIHSSFLSSSAVRRNPFRPQSSLTTTTLENTSISHHHLDNPDFFSFTPKQARRYSAQVGELREQPQATSLQHIAYSPIFLSFFTDLIDTHLVIRHRSFLNRYNMPEPLCFAMDGAKVSRRRESPDRPSGATPASPETDWQIDARLARIFNKGPVIQKEKSIQCELGETLPLLHDSPQPMGTRSRGRSEQDGRRVSSQGHHRPQHSVDRTDHSKATPLSPPPASRPVPRHLNSHHSENIQVWLDPQPYENNHRPDRFGHPAHEPSDSSSEQESTSQKDVDAEVEYGQRDPSEEERYFTPDGRNSPIGSSFRTPFSQGSERVRSESPLRRRPTNAASSANGQRPESQQREPSRGRSFHRRASLAALRPAANSSSSGSKISSSGSTKTSSPQRMQHYQTPAVPRTSISSSSTSPVPLPDKAYQRESISQLRNEPPQQEYNQDMDDKTFAVGNFDVLRQFFTHHTDAFREELDSVKERLRKAEESSKQVRELSERLVELGREFRNRESSETRHIKKLQKEHQDERRERDTKISELQTQQSRLKNAFEADRQGLKALHLDFENQSQQLRTKWFKSDIAPRIQKLERDMQAIKDILDQYTPLIDNLSDNVQEVDARAEFQEQRIDAIEVTLDMLVHTQSDSLRRAGQQNKISETPSPDDKRSKKHSSLSDDQKSDCSTSPEYKKPASKSLQQRAGKGSDSEAGTRLLMSDHFRRLRHGDHKIVQVVKHCQSYHEDEEEDSDTLTPSACSTEQTPKPAKLGTEASQEMAYRLTPAYTHGNSHSLTDQVPEQNKGDERVLRLKREVERTDKQLASLRRREEERQRQRSYLENCLHTNPYGRPRGAVFHRDQIDHLDKDKAADAEKFLQVHQERHKYLEELDGLKEKLVTQDFSPHFEEAKDFVKELVRHNTEEEVELRRQEDEERKRQRIANNQHHLEEQKRLQEELERAMEERKRLRDEQRRKEEVEKQPGMFGRVVGIVTGVVYLIIVEVRMAWVEQQS</sequence>
<feature type="compositionally biased region" description="Basic and acidic residues" evidence="2">
    <location>
        <begin position="315"/>
        <end position="330"/>
    </location>
</feature>
<feature type="coiled-coil region" evidence="1">
    <location>
        <begin position="857"/>
        <end position="884"/>
    </location>
</feature>
<feature type="region of interest" description="Disordered" evidence="2">
    <location>
        <begin position="700"/>
        <end position="764"/>
    </location>
</feature>
<gene>
    <name evidence="3" type="ORF">BJ508DRAFT_308957</name>
</gene>
<dbReference type="EMBL" id="ML119707">
    <property type="protein sequence ID" value="RPA78775.1"/>
    <property type="molecule type" value="Genomic_DNA"/>
</dbReference>
<feature type="region of interest" description="Disordered" evidence="2">
    <location>
        <begin position="233"/>
        <end position="296"/>
    </location>
</feature>
<evidence type="ECO:0000313" key="3">
    <source>
        <dbReference type="EMBL" id="RPA78775.1"/>
    </source>
</evidence>
<proteinExistence type="predicted"/>
<keyword evidence="4" id="KW-1185">Reference proteome</keyword>
<feature type="compositionally biased region" description="Polar residues" evidence="2">
    <location>
        <begin position="700"/>
        <end position="715"/>
    </location>
</feature>
<feature type="compositionally biased region" description="Polar residues" evidence="2">
    <location>
        <begin position="398"/>
        <end position="409"/>
    </location>
</feature>
<feature type="compositionally biased region" description="Basic and acidic residues" evidence="2">
    <location>
        <begin position="717"/>
        <end position="734"/>
    </location>
</feature>
<feature type="compositionally biased region" description="Polar residues" evidence="2">
    <location>
        <begin position="802"/>
        <end position="813"/>
    </location>
</feature>
<name>A0A3N4HY48_ASCIM</name>